<dbReference type="RefSeq" id="XP_024329360.1">
    <property type="nucleotide sequence ID" value="XM_024475411.1"/>
</dbReference>
<reference evidence="1 2" key="1">
    <citation type="journal article" date="2015" name="Environ. Microbiol.">
        <title>Genome analyses suggest the presence of polyploidy and recent human-driven expansions in eight global populations of the honeybee pathogen Nosema ceranae.</title>
        <authorList>
            <person name="Pelin A."/>
            <person name="Selman M."/>
            <person name="Aris-Brosou S."/>
            <person name="Farinelli L."/>
            <person name="Corradi N."/>
        </authorList>
    </citation>
    <scope>NUCLEOTIDE SEQUENCE [LARGE SCALE GENOMIC DNA]</scope>
    <source>
        <strain evidence="1 2">PA08 1199</strain>
    </source>
</reference>
<protein>
    <submittedName>
        <fullName evidence="1">Uncharacterized protein</fullName>
    </submittedName>
</protein>
<organism evidence="1 2">
    <name type="scientific">Vairimorpha ceranae</name>
    <dbReference type="NCBI Taxonomy" id="40302"/>
    <lineage>
        <taxon>Eukaryota</taxon>
        <taxon>Fungi</taxon>
        <taxon>Fungi incertae sedis</taxon>
        <taxon>Microsporidia</taxon>
        <taxon>Nosematidae</taxon>
        <taxon>Vairimorpha</taxon>
    </lineage>
</organism>
<dbReference type="Proteomes" id="UP000034350">
    <property type="component" value="Unassembled WGS sequence"/>
</dbReference>
<comment type="caution">
    <text evidence="1">The sequence shown here is derived from an EMBL/GenBank/DDBJ whole genome shotgun (WGS) entry which is preliminary data.</text>
</comment>
<dbReference type="VEuPathDB" id="MicrosporidiaDB:AAJ76_3810001319"/>
<dbReference type="GeneID" id="36320352"/>
<evidence type="ECO:0000313" key="2">
    <source>
        <dbReference type="Proteomes" id="UP000034350"/>
    </source>
</evidence>
<evidence type="ECO:0000313" key="1">
    <source>
        <dbReference type="EMBL" id="KKO73618.1"/>
    </source>
</evidence>
<keyword evidence="2" id="KW-1185">Reference proteome</keyword>
<name>A0A0F9WKE4_9MICR</name>
<gene>
    <name evidence="1" type="ORF">AAJ76_3810001319</name>
</gene>
<proteinExistence type="predicted"/>
<dbReference type="EMBL" id="JPQZ01000381">
    <property type="protein sequence ID" value="KKO73618.1"/>
    <property type="molecule type" value="Genomic_DNA"/>
</dbReference>
<sequence>MLVCVTDYLILSFGAGEAFLDDNKFILFYFFLSSNGDLPIYNKILRQIEPWMIKS</sequence>
<accession>A0A0F9WKE4</accession>
<dbReference type="AlphaFoldDB" id="A0A0F9WKE4"/>